<protein>
    <submittedName>
        <fullName evidence="1">Uncharacterized protein</fullName>
    </submittedName>
</protein>
<evidence type="ECO:0000313" key="2">
    <source>
        <dbReference type="Proteomes" id="UP001305414"/>
    </source>
</evidence>
<comment type="caution">
    <text evidence="1">The sequence shown here is derived from an EMBL/GenBank/DDBJ whole genome shotgun (WGS) entry which is preliminary data.</text>
</comment>
<dbReference type="Proteomes" id="UP001305414">
    <property type="component" value="Unassembled WGS sequence"/>
</dbReference>
<proteinExistence type="predicted"/>
<reference evidence="1 2" key="1">
    <citation type="submission" date="2023-10" db="EMBL/GenBank/DDBJ databases">
        <title>Draft genome sequence of Xylaria bambusicola isolate GMP-LS, the root and basal stem rot pathogen of sugarcane in Indonesia.</title>
        <authorList>
            <person name="Selvaraj P."/>
            <person name="Muralishankar V."/>
            <person name="Muruganantham S."/>
            <person name="Sp S."/>
            <person name="Haryani S."/>
            <person name="Lau K.J.X."/>
            <person name="Naqvi N.I."/>
        </authorList>
    </citation>
    <scope>NUCLEOTIDE SEQUENCE [LARGE SCALE GENOMIC DNA]</scope>
    <source>
        <strain evidence="1">GMP-LS</strain>
    </source>
</reference>
<name>A0AAN7Z6K0_9PEZI</name>
<sequence>MALARPRNAEAPTKVEVKRIVNEFNEGTMGKTLRLYCSNEGCQVVSRKTNVHEEAGDQI</sequence>
<evidence type="ECO:0000313" key="1">
    <source>
        <dbReference type="EMBL" id="KAK5628853.1"/>
    </source>
</evidence>
<gene>
    <name evidence="1" type="ORF">RRF57_004568</name>
</gene>
<dbReference type="AlphaFoldDB" id="A0AAN7Z6K0"/>
<dbReference type="EMBL" id="JAWHQM010000009">
    <property type="protein sequence ID" value="KAK5628853.1"/>
    <property type="molecule type" value="Genomic_DNA"/>
</dbReference>
<organism evidence="1 2">
    <name type="scientific">Xylaria bambusicola</name>
    <dbReference type="NCBI Taxonomy" id="326684"/>
    <lineage>
        <taxon>Eukaryota</taxon>
        <taxon>Fungi</taxon>
        <taxon>Dikarya</taxon>
        <taxon>Ascomycota</taxon>
        <taxon>Pezizomycotina</taxon>
        <taxon>Sordariomycetes</taxon>
        <taxon>Xylariomycetidae</taxon>
        <taxon>Xylariales</taxon>
        <taxon>Xylariaceae</taxon>
        <taxon>Xylaria</taxon>
    </lineage>
</organism>
<accession>A0AAN7Z6K0</accession>
<keyword evidence="2" id="KW-1185">Reference proteome</keyword>